<dbReference type="RefSeq" id="WP_067555147.1">
    <property type="nucleotide sequence ID" value="NZ_CP011391.1"/>
</dbReference>
<dbReference type="STRING" id="1702221.AALO17_05600"/>
<reference evidence="2 3" key="1">
    <citation type="journal article" date="2016" name="Gut Pathog.">
        <title>Whole genome sequencing of "Faecalibaculum rodentium" ALO17, isolated from C57BL/6J laboratory mouse feces.</title>
        <authorList>
            <person name="Lim S."/>
            <person name="Chang D.H."/>
            <person name="Ahn S."/>
            <person name="Kim B.C."/>
        </authorList>
    </citation>
    <scope>NUCLEOTIDE SEQUENCE [LARGE SCALE GENOMIC DNA]</scope>
    <source>
        <strain evidence="2 3">Alo17</strain>
    </source>
</reference>
<dbReference type="Gene3D" id="3.40.50.720">
    <property type="entry name" value="NAD(P)-binding Rossmann-like Domain"/>
    <property type="match status" value="1"/>
</dbReference>
<evidence type="ECO:0000259" key="1">
    <source>
        <dbReference type="Pfam" id="PF02254"/>
    </source>
</evidence>
<dbReference type="Pfam" id="PF02254">
    <property type="entry name" value="TrkA_N"/>
    <property type="match status" value="1"/>
</dbReference>
<sequence>MFHIHKKTLGVFVIGCSRLGSLLANTLYAQGRCVTVLDHDEEAFRKLSFSYGGMKQRLEATDMEELKQLDFRQADKVFVVTEDDCTNVLCALLLNTLYPSLHILVRLRDMSRQAVLEDTQIEVICPDLLCLQQCSSLITNHDRQSGFQRKERFFPGSRA</sequence>
<dbReference type="SUPFAM" id="SSF51735">
    <property type="entry name" value="NAD(P)-binding Rossmann-fold domains"/>
    <property type="match status" value="1"/>
</dbReference>
<accession>A0A140DSR7</accession>
<dbReference type="PANTHER" id="PTHR43833">
    <property type="entry name" value="POTASSIUM CHANNEL PROTEIN 2-RELATED-RELATED"/>
    <property type="match status" value="1"/>
</dbReference>
<dbReference type="InterPro" id="IPR036291">
    <property type="entry name" value="NAD(P)-bd_dom_sf"/>
</dbReference>
<dbReference type="KEGG" id="fro:AALO17_05600"/>
<dbReference type="InterPro" id="IPR050721">
    <property type="entry name" value="Trk_Ktr_HKT_K-transport"/>
</dbReference>
<dbReference type="OrthoDB" id="9775180at2"/>
<evidence type="ECO:0000313" key="3">
    <source>
        <dbReference type="Proteomes" id="UP000069771"/>
    </source>
</evidence>
<dbReference type="Proteomes" id="UP000069771">
    <property type="component" value="Chromosome"/>
</dbReference>
<dbReference type="EMBL" id="CP011391">
    <property type="protein sequence ID" value="AMK53694.1"/>
    <property type="molecule type" value="Genomic_DNA"/>
</dbReference>
<keyword evidence="3" id="KW-1185">Reference proteome</keyword>
<protein>
    <recommendedName>
        <fullName evidence="1">RCK N-terminal domain-containing protein</fullName>
    </recommendedName>
</protein>
<evidence type="ECO:0000313" key="2">
    <source>
        <dbReference type="EMBL" id="AMK53694.1"/>
    </source>
</evidence>
<organism evidence="2 3">
    <name type="scientific">Faecalibaculum rodentium</name>
    <dbReference type="NCBI Taxonomy" id="1702221"/>
    <lineage>
        <taxon>Bacteria</taxon>
        <taxon>Bacillati</taxon>
        <taxon>Bacillota</taxon>
        <taxon>Erysipelotrichia</taxon>
        <taxon>Erysipelotrichales</taxon>
        <taxon>Erysipelotrichaceae</taxon>
        <taxon>Faecalibaculum</taxon>
    </lineage>
</organism>
<dbReference type="InterPro" id="IPR003148">
    <property type="entry name" value="RCK_N"/>
</dbReference>
<dbReference type="GeneID" id="78477394"/>
<name>A0A140DSR7_9FIRM</name>
<dbReference type="GO" id="GO:0006813">
    <property type="term" value="P:potassium ion transport"/>
    <property type="evidence" value="ECO:0007669"/>
    <property type="project" value="InterPro"/>
</dbReference>
<gene>
    <name evidence="2" type="ORF">AALO17_05600</name>
</gene>
<dbReference type="AlphaFoldDB" id="A0A140DSR7"/>
<proteinExistence type="predicted"/>
<feature type="domain" description="RCK N-terminal" evidence="1">
    <location>
        <begin position="11"/>
        <end position="124"/>
    </location>
</feature>